<name>A0AAV4AE09_9GAST</name>
<protein>
    <submittedName>
        <fullName evidence="2">Uncharacterized protein</fullName>
    </submittedName>
</protein>
<comment type="caution">
    <text evidence="2">The sequence shown here is derived from an EMBL/GenBank/DDBJ whole genome shotgun (WGS) entry which is preliminary data.</text>
</comment>
<dbReference type="AlphaFoldDB" id="A0AAV4AE09"/>
<reference evidence="2 3" key="1">
    <citation type="journal article" date="2021" name="Elife">
        <title>Chloroplast acquisition without the gene transfer in kleptoplastic sea slugs, Plakobranchus ocellatus.</title>
        <authorList>
            <person name="Maeda T."/>
            <person name="Takahashi S."/>
            <person name="Yoshida T."/>
            <person name="Shimamura S."/>
            <person name="Takaki Y."/>
            <person name="Nagai Y."/>
            <person name="Toyoda A."/>
            <person name="Suzuki Y."/>
            <person name="Arimoto A."/>
            <person name="Ishii H."/>
            <person name="Satoh N."/>
            <person name="Nishiyama T."/>
            <person name="Hasebe M."/>
            <person name="Maruyama T."/>
            <person name="Minagawa J."/>
            <person name="Obokata J."/>
            <person name="Shigenobu S."/>
        </authorList>
    </citation>
    <scope>NUCLEOTIDE SEQUENCE [LARGE SCALE GENOMIC DNA]</scope>
</reference>
<evidence type="ECO:0000313" key="2">
    <source>
        <dbReference type="EMBL" id="GFO04674.1"/>
    </source>
</evidence>
<feature type="region of interest" description="Disordered" evidence="1">
    <location>
        <begin position="34"/>
        <end position="58"/>
    </location>
</feature>
<gene>
    <name evidence="2" type="ORF">PoB_003117900</name>
</gene>
<evidence type="ECO:0000313" key="3">
    <source>
        <dbReference type="Proteomes" id="UP000735302"/>
    </source>
</evidence>
<proteinExistence type="predicted"/>
<keyword evidence="3" id="KW-1185">Reference proteome</keyword>
<sequence length="91" mass="9423">MDILKTVTFSTVMLVWGSHFSSVIPQGDLRLSGLHQPRCSGGGSNPQQKGSPADIGADSLAIVPPTTLGVLAALRGSQTSFSLTPARDCLT</sequence>
<dbReference type="EMBL" id="BLXT01003741">
    <property type="protein sequence ID" value="GFO04674.1"/>
    <property type="molecule type" value="Genomic_DNA"/>
</dbReference>
<evidence type="ECO:0000256" key="1">
    <source>
        <dbReference type="SAM" id="MobiDB-lite"/>
    </source>
</evidence>
<accession>A0AAV4AE09</accession>
<dbReference type="Proteomes" id="UP000735302">
    <property type="component" value="Unassembled WGS sequence"/>
</dbReference>
<organism evidence="2 3">
    <name type="scientific">Plakobranchus ocellatus</name>
    <dbReference type="NCBI Taxonomy" id="259542"/>
    <lineage>
        <taxon>Eukaryota</taxon>
        <taxon>Metazoa</taxon>
        <taxon>Spiralia</taxon>
        <taxon>Lophotrochozoa</taxon>
        <taxon>Mollusca</taxon>
        <taxon>Gastropoda</taxon>
        <taxon>Heterobranchia</taxon>
        <taxon>Euthyneura</taxon>
        <taxon>Panpulmonata</taxon>
        <taxon>Sacoglossa</taxon>
        <taxon>Placobranchoidea</taxon>
        <taxon>Plakobranchidae</taxon>
        <taxon>Plakobranchus</taxon>
    </lineage>
</organism>